<keyword evidence="1" id="KW-0808">Transferase</keyword>
<dbReference type="SUPFAM" id="SSF53335">
    <property type="entry name" value="S-adenosyl-L-methionine-dependent methyltransferases"/>
    <property type="match status" value="1"/>
</dbReference>
<dbReference type="Gene3D" id="3.40.50.150">
    <property type="entry name" value="Vaccinia Virus protein VP39"/>
    <property type="match status" value="1"/>
</dbReference>
<accession>A0A7Y9DSI2</accession>
<evidence type="ECO:0000313" key="2">
    <source>
        <dbReference type="Proteomes" id="UP000535890"/>
    </source>
</evidence>
<dbReference type="EMBL" id="JACCBN010000001">
    <property type="protein sequence ID" value="NYD34700.1"/>
    <property type="molecule type" value="Genomic_DNA"/>
</dbReference>
<reference evidence="1 2" key="1">
    <citation type="submission" date="2020-07" db="EMBL/GenBank/DDBJ databases">
        <title>Sequencing the genomes of 1000 actinobacteria strains.</title>
        <authorList>
            <person name="Klenk H.-P."/>
        </authorList>
    </citation>
    <scope>NUCLEOTIDE SEQUENCE [LARGE SCALE GENOMIC DNA]</scope>
    <source>
        <strain evidence="1 2">DSM 45772</strain>
    </source>
</reference>
<dbReference type="GO" id="GO:0032259">
    <property type="term" value="P:methylation"/>
    <property type="evidence" value="ECO:0007669"/>
    <property type="project" value="UniProtKB-KW"/>
</dbReference>
<dbReference type="InterPro" id="IPR029063">
    <property type="entry name" value="SAM-dependent_MTases_sf"/>
</dbReference>
<organism evidence="1 2">
    <name type="scientific">Actinomycetospora corticicola</name>
    <dbReference type="NCBI Taxonomy" id="663602"/>
    <lineage>
        <taxon>Bacteria</taxon>
        <taxon>Bacillati</taxon>
        <taxon>Actinomycetota</taxon>
        <taxon>Actinomycetes</taxon>
        <taxon>Pseudonocardiales</taxon>
        <taxon>Pseudonocardiaceae</taxon>
        <taxon>Actinomycetospora</taxon>
    </lineage>
</organism>
<keyword evidence="1" id="KW-0489">Methyltransferase</keyword>
<sequence>MTTETVVPMHDLQEAVHGDGHDYLSGSPHLRHAYLNKWMRDTLNAVVTELADRLGRPPRVIEVGAGHGGFTETMVSAGAEVVVTEMSGPSARSIAARFRHNPRVQVHHDLDGRLDVHGEVDLVVYMAVLHHIPDYLASLEEAVRIVAPGGAIVTFQDPLYYPRQSRTSVALSRAATLAWRVTEGELARGFRTLTRRVRGVYDESSPSDMSEYHVVRDGVDEDAIALLLGRSFADVDVHRYFSTQGGWVQTLGERVLRPNTFGVVATGRR</sequence>
<dbReference type="RefSeq" id="WP_218890094.1">
    <property type="nucleotide sequence ID" value="NZ_BAABHP010000003.1"/>
</dbReference>
<protein>
    <submittedName>
        <fullName evidence="1">SAM-dependent methyltransferase</fullName>
    </submittedName>
</protein>
<name>A0A7Y9DSI2_9PSEU</name>
<dbReference type="Proteomes" id="UP000535890">
    <property type="component" value="Unassembled WGS sequence"/>
</dbReference>
<keyword evidence="2" id="KW-1185">Reference proteome</keyword>
<dbReference type="PANTHER" id="PTHR43861">
    <property type="entry name" value="TRANS-ACONITATE 2-METHYLTRANSFERASE-RELATED"/>
    <property type="match status" value="1"/>
</dbReference>
<evidence type="ECO:0000313" key="1">
    <source>
        <dbReference type="EMBL" id="NYD34700.1"/>
    </source>
</evidence>
<proteinExistence type="predicted"/>
<dbReference type="GO" id="GO:0008168">
    <property type="term" value="F:methyltransferase activity"/>
    <property type="evidence" value="ECO:0007669"/>
    <property type="project" value="UniProtKB-KW"/>
</dbReference>
<comment type="caution">
    <text evidence="1">The sequence shown here is derived from an EMBL/GenBank/DDBJ whole genome shotgun (WGS) entry which is preliminary data.</text>
</comment>
<gene>
    <name evidence="1" type="ORF">BJ983_000802</name>
</gene>
<dbReference type="Pfam" id="PF13489">
    <property type="entry name" value="Methyltransf_23"/>
    <property type="match status" value="1"/>
</dbReference>
<dbReference type="PANTHER" id="PTHR43861:SF1">
    <property type="entry name" value="TRANS-ACONITATE 2-METHYLTRANSFERASE"/>
    <property type="match status" value="1"/>
</dbReference>
<dbReference type="AlphaFoldDB" id="A0A7Y9DSI2"/>
<dbReference type="CDD" id="cd02440">
    <property type="entry name" value="AdoMet_MTases"/>
    <property type="match status" value="1"/>
</dbReference>